<comment type="caution">
    <text evidence="1">The sequence shown here is derived from an EMBL/GenBank/DDBJ whole genome shotgun (WGS) entry which is preliminary data.</text>
</comment>
<reference evidence="1 2" key="1">
    <citation type="submission" date="2019-03" db="EMBL/GenBank/DDBJ databases">
        <title>First draft genome of Liparis tanakae, snailfish: a comprehensive survey of snailfish specific genes.</title>
        <authorList>
            <person name="Kim W."/>
            <person name="Song I."/>
            <person name="Jeong J.-H."/>
            <person name="Kim D."/>
            <person name="Kim S."/>
            <person name="Ryu S."/>
            <person name="Song J.Y."/>
            <person name="Lee S.K."/>
        </authorList>
    </citation>
    <scope>NUCLEOTIDE SEQUENCE [LARGE SCALE GENOMIC DNA]</scope>
    <source>
        <tissue evidence="1">Muscle</tissue>
    </source>
</reference>
<protein>
    <submittedName>
        <fullName evidence="1">Uncharacterized protein</fullName>
    </submittedName>
</protein>
<dbReference type="AlphaFoldDB" id="A0A4Z2FKJ8"/>
<sequence length="83" mass="9479">MAKFHNSDLWIAWMVIFCMEGEFRERKEAVKSVNDLDTHVSHGRSLEDAACRSCCRHASPLAHKYCIAEKISQLHGKENLGSF</sequence>
<evidence type="ECO:0000313" key="1">
    <source>
        <dbReference type="EMBL" id="TNN41410.1"/>
    </source>
</evidence>
<keyword evidence="2" id="KW-1185">Reference proteome</keyword>
<gene>
    <name evidence="1" type="ORF">EYF80_048437</name>
</gene>
<name>A0A4Z2FKJ8_9TELE</name>
<dbReference type="Proteomes" id="UP000314294">
    <property type="component" value="Unassembled WGS sequence"/>
</dbReference>
<dbReference type="EMBL" id="SRLO01001111">
    <property type="protein sequence ID" value="TNN41410.1"/>
    <property type="molecule type" value="Genomic_DNA"/>
</dbReference>
<accession>A0A4Z2FKJ8</accession>
<proteinExistence type="predicted"/>
<evidence type="ECO:0000313" key="2">
    <source>
        <dbReference type="Proteomes" id="UP000314294"/>
    </source>
</evidence>
<organism evidence="1 2">
    <name type="scientific">Liparis tanakae</name>
    <name type="common">Tanaka's snailfish</name>
    <dbReference type="NCBI Taxonomy" id="230148"/>
    <lineage>
        <taxon>Eukaryota</taxon>
        <taxon>Metazoa</taxon>
        <taxon>Chordata</taxon>
        <taxon>Craniata</taxon>
        <taxon>Vertebrata</taxon>
        <taxon>Euteleostomi</taxon>
        <taxon>Actinopterygii</taxon>
        <taxon>Neopterygii</taxon>
        <taxon>Teleostei</taxon>
        <taxon>Neoteleostei</taxon>
        <taxon>Acanthomorphata</taxon>
        <taxon>Eupercaria</taxon>
        <taxon>Perciformes</taxon>
        <taxon>Cottioidei</taxon>
        <taxon>Cottales</taxon>
        <taxon>Liparidae</taxon>
        <taxon>Liparis</taxon>
    </lineage>
</organism>